<dbReference type="GO" id="GO:0005759">
    <property type="term" value="C:mitochondrial matrix"/>
    <property type="evidence" value="ECO:0007669"/>
    <property type="project" value="UniProtKB-SubCell"/>
</dbReference>
<evidence type="ECO:0000256" key="6">
    <source>
        <dbReference type="ARBA" id="ARBA00021536"/>
    </source>
</evidence>
<dbReference type="EMBL" id="JPOX01000001">
    <property type="protein sequence ID" value="KFX53677.1"/>
    <property type="molecule type" value="Genomic_DNA"/>
</dbReference>
<dbReference type="NCBIfam" id="TIGR00658">
    <property type="entry name" value="orni_carb_tr"/>
    <property type="match status" value="1"/>
</dbReference>
<dbReference type="eggNOG" id="KOG1504">
    <property type="taxonomic scope" value="Eukaryota"/>
</dbReference>
<evidence type="ECO:0000256" key="10">
    <source>
        <dbReference type="ARBA" id="ARBA00033269"/>
    </source>
</evidence>
<dbReference type="Pfam" id="PF00185">
    <property type="entry name" value="OTCace"/>
    <property type="match status" value="1"/>
</dbReference>
<comment type="pathway">
    <text evidence="2">Amino-acid biosynthesis; L-arginine biosynthesis; L-arginine from L-ornithine and carbamoyl phosphate: step 1/3.</text>
</comment>
<feature type="domain" description="Aspartate/ornithine carbamoyltransferase Asp/Orn-binding" evidence="14">
    <location>
        <begin position="260"/>
        <end position="413"/>
    </location>
</feature>
<dbReference type="PROSITE" id="PS00097">
    <property type="entry name" value="CARBAMOYLTRANSFERASE"/>
    <property type="match status" value="1"/>
</dbReference>
<evidence type="ECO:0000256" key="7">
    <source>
        <dbReference type="ARBA" id="ARBA00022571"/>
    </source>
</evidence>
<dbReference type="GO" id="GO:0004585">
    <property type="term" value="F:ornithine carbamoyltransferase activity"/>
    <property type="evidence" value="ECO:0007669"/>
    <property type="project" value="UniProtKB-EC"/>
</dbReference>
<evidence type="ECO:0000256" key="4">
    <source>
        <dbReference type="ARBA" id="ARBA00011233"/>
    </source>
</evidence>
<dbReference type="InterPro" id="IPR006130">
    <property type="entry name" value="Asp/Orn_carbamoylTrfase"/>
</dbReference>
<dbReference type="InterPro" id="IPR002292">
    <property type="entry name" value="Orn/put_carbamltrans"/>
</dbReference>
<dbReference type="FunFam" id="3.40.50.1370:FF:000017">
    <property type="entry name" value="Ornithine carbamoyltransferase"/>
    <property type="match status" value="1"/>
</dbReference>
<dbReference type="Pfam" id="PF02729">
    <property type="entry name" value="OTCace_N"/>
    <property type="match status" value="1"/>
</dbReference>
<keyword evidence="13" id="KW-0472">Membrane</keyword>
<name>A0A093VM98_TALMA</name>
<gene>
    <name evidence="16" type="ORF">GQ26_0014250</name>
</gene>
<evidence type="ECO:0000256" key="9">
    <source>
        <dbReference type="ARBA" id="ARBA00022679"/>
    </source>
</evidence>
<dbReference type="NCBIfam" id="NF001986">
    <property type="entry name" value="PRK00779.1"/>
    <property type="match status" value="1"/>
</dbReference>
<proteinExistence type="inferred from homology"/>
<keyword evidence="8" id="KW-0028">Amino-acid biosynthesis</keyword>
<evidence type="ECO:0000259" key="14">
    <source>
        <dbReference type="Pfam" id="PF00185"/>
    </source>
</evidence>
<sequence length="426" mass="46122">MAVTQALVNNSFLYFAASFLAIDSLFLNWHRLRLDTDILCSFSTIPKCPISIMATSLNIGAVRTGLAPRLAQAKPRTSMLRRTYTSATATTPPVSPFAPRHFLSIADLTPAEFTALVRNASQHKKTIKSGSVPRNLLGALSGKTVAMMFSKRSTRTRISTEGAVAQLGGQPMFLGKDDIQLGVNESLYDTAVVVSSMVSCIVARVGKHQEVADLAKHSTVPVINALCDSFHPLQIVADFLTIHETFSALPTAGLNSLGMEGLKIAWVGDANNVLFDMAIAAAKMGVDLAVATPKGYEIPSTMLEVIKQAGAGVKSPGKLIQTNVPEEAVKDADILVTDTWVSMGQEEEAIKRMKAFEGFQITSELAQRGGAKKDWKFMHCLPRHPEEVSDEVFYSPRSLVFPEAENRLWAAISALEGFVVNKGKIE</sequence>
<keyword evidence="13" id="KW-1133">Transmembrane helix</keyword>
<keyword evidence="13" id="KW-0812">Transmembrane</keyword>
<organism evidence="16">
    <name type="scientific">Talaromyces marneffei PM1</name>
    <dbReference type="NCBI Taxonomy" id="1077442"/>
    <lineage>
        <taxon>Eukaryota</taxon>
        <taxon>Fungi</taxon>
        <taxon>Dikarya</taxon>
        <taxon>Ascomycota</taxon>
        <taxon>Pezizomycotina</taxon>
        <taxon>Eurotiomycetes</taxon>
        <taxon>Eurotiomycetidae</taxon>
        <taxon>Eurotiales</taxon>
        <taxon>Trichocomaceae</taxon>
        <taxon>Talaromyces</taxon>
        <taxon>Talaromyces sect. Talaromyces</taxon>
    </lineage>
</organism>
<feature type="domain" description="Aspartate/ornithine carbamoyltransferase carbamoyl-P binding" evidence="15">
    <location>
        <begin position="100"/>
        <end position="244"/>
    </location>
</feature>
<dbReference type="PRINTS" id="PR00100">
    <property type="entry name" value="AOTCASE"/>
</dbReference>
<dbReference type="PANTHER" id="PTHR45753:SF3">
    <property type="entry name" value="ORNITHINE TRANSCARBAMYLASE, MITOCHONDRIAL"/>
    <property type="match status" value="1"/>
</dbReference>
<dbReference type="PANTHER" id="PTHR45753">
    <property type="entry name" value="ORNITHINE CARBAMOYLTRANSFERASE, MITOCHONDRIAL"/>
    <property type="match status" value="1"/>
</dbReference>
<comment type="caution">
    <text evidence="16">The sequence shown here is derived from an EMBL/GenBank/DDBJ whole genome shotgun (WGS) entry which is preliminary data.</text>
</comment>
<dbReference type="FunFam" id="3.40.50.1370:FF:000009">
    <property type="entry name" value="Ornithine carbamoyltransferase, mitochondrial"/>
    <property type="match status" value="1"/>
</dbReference>
<comment type="subunit">
    <text evidence="4">Homotrimer.</text>
</comment>
<dbReference type="GO" id="GO:0016597">
    <property type="term" value="F:amino acid binding"/>
    <property type="evidence" value="ECO:0007669"/>
    <property type="project" value="InterPro"/>
</dbReference>
<evidence type="ECO:0000256" key="5">
    <source>
        <dbReference type="ARBA" id="ARBA00013007"/>
    </source>
</evidence>
<dbReference type="InterPro" id="IPR006132">
    <property type="entry name" value="Asp/Orn_carbamoyltranf_P-bd"/>
</dbReference>
<dbReference type="SUPFAM" id="SSF53671">
    <property type="entry name" value="Aspartate/ornithine carbamoyltransferase"/>
    <property type="match status" value="1"/>
</dbReference>
<keyword evidence="7" id="KW-0055">Arginine biosynthesis</keyword>
<comment type="similarity">
    <text evidence="3">Belongs to the aspartate/ornithine carbamoyltransferase superfamily. OTCase family.</text>
</comment>
<protein>
    <recommendedName>
        <fullName evidence="6">Ornithine carbamoyltransferase, mitochondrial</fullName>
        <ecNumber evidence="5">2.1.3.3</ecNumber>
    </recommendedName>
    <alternativeName>
        <fullName evidence="10">Ornithine transcarbamylase</fullName>
    </alternativeName>
</protein>
<comment type="catalytic activity">
    <reaction evidence="11">
        <text>carbamoyl phosphate + L-ornithine = L-citrulline + phosphate + H(+)</text>
        <dbReference type="Rhea" id="RHEA:19513"/>
        <dbReference type="ChEBI" id="CHEBI:15378"/>
        <dbReference type="ChEBI" id="CHEBI:43474"/>
        <dbReference type="ChEBI" id="CHEBI:46911"/>
        <dbReference type="ChEBI" id="CHEBI:57743"/>
        <dbReference type="ChEBI" id="CHEBI:58228"/>
        <dbReference type="EC" id="2.1.3.3"/>
    </reaction>
</comment>
<reference evidence="16" key="1">
    <citation type="journal article" date="2014" name="PLoS Genet.">
        <title>Signature Gene Expression Reveals Novel Clues to the Molecular Mechanisms of Dimorphic Transition in Penicillium marneffei.</title>
        <authorList>
            <person name="Yang E."/>
            <person name="Wang G."/>
            <person name="Cai J."/>
            <person name="Woo P.C."/>
            <person name="Lau S.K."/>
            <person name="Yuen K.-Y."/>
            <person name="Chow W.-N."/>
            <person name="Lin X."/>
        </authorList>
    </citation>
    <scope>NUCLEOTIDE SEQUENCE [LARGE SCALE GENOMIC DNA]</scope>
    <source>
        <strain evidence="16">PM1</strain>
    </source>
</reference>
<evidence type="ECO:0000256" key="12">
    <source>
        <dbReference type="RuleBase" id="RU003634"/>
    </source>
</evidence>
<dbReference type="GO" id="GO:0042450">
    <property type="term" value="P:L-arginine biosynthetic process via ornithine"/>
    <property type="evidence" value="ECO:0007669"/>
    <property type="project" value="TreeGrafter"/>
</dbReference>
<comment type="subcellular location">
    <subcellularLocation>
        <location evidence="1">Mitochondrion matrix</location>
    </subcellularLocation>
</comment>
<evidence type="ECO:0000313" key="16">
    <source>
        <dbReference type="EMBL" id="KFX53677.1"/>
    </source>
</evidence>
<evidence type="ECO:0000256" key="1">
    <source>
        <dbReference type="ARBA" id="ARBA00004305"/>
    </source>
</evidence>
<evidence type="ECO:0000256" key="3">
    <source>
        <dbReference type="ARBA" id="ARBA00007805"/>
    </source>
</evidence>
<dbReference type="GO" id="GO:0019240">
    <property type="term" value="P:citrulline biosynthetic process"/>
    <property type="evidence" value="ECO:0007669"/>
    <property type="project" value="TreeGrafter"/>
</dbReference>
<dbReference type="InterPro" id="IPR006131">
    <property type="entry name" value="Asp_carbamoyltransf_Asp/Orn-bd"/>
</dbReference>
<evidence type="ECO:0000259" key="15">
    <source>
        <dbReference type="Pfam" id="PF02729"/>
    </source>
</evidence>
<dbReference type="InterPro" id="IPR036901">
    <property type="entry name" value="Asp/Orn_carbamoylTrfase_sf"/>
</dbReference>
<evidence type="ECO:0000256" key="8">
    <source>
        <dbReference type="ARBA" id="ARBA00022605"/>
    </source>
</evidence>
<dbReference type="PRINTS" id="PR00102">
    <property type="entry name" value="OTCASE"/>
</dbReference>
<dbReference type="EC" id="2.1.3.3" evidence="5"/>
<keyword evidence="9 12" id="KW-0808">Transferase</keyword>
<feature type="transmembrane region" description="Helical" evidence="13">
    <location>
        <begin position="12"/>
        <end position="29"/>
    </location>
</feature>
<evidence type="ECO:0000256" key="2">
    <source>
        <dbReference type="ARBA" id="ARBA00004975"/>
    </source>
</evidence>
<evidence type="ECO:0000256" key="13">
    <source>
        <dbReference type="SAM" id="Phobius"/>
    </source>
</evidence>
<accession>A0A093VM98</accession>
<evidence type="ECO:0000256" key="11">
    <source>
        <dbReference type="ARBA" id="ARBA00048772"/>
    </source>
</evidence>
<dbReference type="AlphaFoldDB" id="A0A093VM98"/>
<dbReference type="Gene3D" id="3.40.50.1370">
    <property type="entry name" value="Aspartate/ornithine carbamoyltransferase"/>
    <property type="match status" value="2"/>
</dbReference>